<evidence type="ECO:0000313" key="5">
    <source>
        <dbReference type="Proteomes" id="UP000485058"/>
    </source>
</evidence>
<organism evidence="4 5">
    <name type="scientific">Haematococcus lacustris</name>
    <name type="common">Green alga</name>
    <name type="synonym">Haematococcus pluvialis</name>
    <dbReference type="NCBI Taxonomy" id="44745"/>
    <lineage>
        <taxon>Eukaryota</taxon>
        <taxon>Viridiplantae</taxon>
        <taxon>Chlorophyta</taxon>
        <taxon>core chlorophytes</taxon>
        <taxon>Chlorophyceae</taxon>
        <taxon>CS clade</taxon>
        <taxon>Chlamydomonadales</taxon>
        <taxon>Haematococcaceae</taxon>
        <taxon>Haematococcus</taxon>
    </lineage>
</organism>
<dbReference type="Pfam" id="PF07719">
    <property type="entry name" value="TPR_2"/>
    <property type="match status" value="1"/>
</dbReference>
<dbReference type="EMBL" id="BLLF01001247">
    <property type="protein sequence ID" value="GFH18098.1"/>
    <property type="molecule type" value="Genomic_DNA"/>
</dbReference>
<proteinExistence type="predicted"/>
<dbReference type="AlphaFoldDB" id="A0A699ZH07"/>
<keyword evidence="1" id="KW-0677">Repeat</keyword>
<gene>
    <name evidence="4" type="ORF">HaLaN_14841</name>
</gene>
<evidence type="ECO:0000256" key="2">
    <source>
        <dbReference type="ARBA" id="ARBA00022803"/>
    </source>
</evidence>
<dbReference type="InterPro" id="IPR011990">
    <property type="entry name" value="TPR-like_helical_dom_sf"/>
</dbReference>
<feature type="repeat" description="TPR" evidence="3">
    <location>
        <begin position="8"/>
        <end position="41"/>
    </location>
</feature>
<dbReference type="PROSITE" id="PS50005">
    <property type="entry name" value="TPR"/>
    <property type="match status" value="1"/>
</dbReference>
<name>A0A699ZH07_HAELA</name>
<dbReference type="InterPro" id="IPR019734">
    <property type="entry name" value="TPR_rpt"/>
</dbReference>
<feature type="non-terminal residue" evidence="4">
    <location>
        <position position="1"/>
    </location>
</feature>
<evidence type="ECO:0000313" key="4">
    <source>
        <dbReference type="EMBL" id="GFH18098.1"/>
    </source>
</evidence>
<dbReference type="Proteomes" id="UP000485058">
    <property type="component" value="Unassembled WGS sequence"/>
</dbReference>
<sequence length="63" mass="6960">MQLAPHIMDGYYHKGFALFNLHDYAGAAHAFQEGLKLNPADKVLRQGFWDAVGLLSQNRSAAS</sequence>
<dbReference type="Gene3D" id="1.25.40.10">
    <property type="entry name" value="Tetratricopeptide repeat domain"/>
    <property type="match status" value="1"/>
</dbReference>
<keyword evidence="2 3" id="KW-0802">TPR repeat</keyword>
<accession>A0A699ZH07</accession>
<evidence type="ECO:0000256" key="1">
    <source>
        <dbReference type="ARBA" id="ARBA00022737"/>
    </source>
</evidence>
<reference evidence="4 5" key="1">
    <citation type="submission" date="2020-02" db="EMBL/GenBank/DDBJ databases">
        <title>Draft genome sequence of Haematococcus lacustris strain NIES-144.</title>
        <authorList>
            <person name="Morimoto D."/>
            <person name="Nakagawa S."/>
            <person name="Yoshida T."/>
            <person name="Sawayama S."/>
        </authorList>
    </citation>
    <scope>NUCLEOTIDE SEQUENCE [LARGE SCALE GENOMIC DNA]</scope>
    <source>
        <strain evidence="4 5">NIES-144</strain>
    </source>
</reference>
<evidence type="ECO:0000256" key="3">
    <source>
        <dbReference type="PROSITE-ProRule" id="PRU00339"/>
    </source>
</evidence>
<keyword evidence="5" id="KW-1185">Reference proteome</keyword>
<comment type="caution">
    <text evidence="4">The sequence shown here is derived from an EMBL/GenBank/DDBJ whole genome shotgun (WGS) entry which is preliminary data.</text>
</comment>
<dbReference type="InterPro" id="IPR013105">
    <property type="entry name" value="TPR_2"/>
</dbReference>
<protein>
    <submittedName>
        <fullName evidence="4">Protein STIP1</fullName>
    </submittedName>
</protein>
<dbReference type="SUPFAM" id="SSF48452">
    <property type="entry name" value="TPR-like"/>
    <property type="match status" value="1"/>
</dbReference>
<dbReference type="SMART" id="SM00028">
    <property type="entry name" value="TPR"/>
    <property type="match status" value="1"/>
</dbReference>